<organism evidence="1 2">
    <name type="scientific">Metaclostridioides mangenotii</name>
    <dbReference type="NCBI Taxonomy" id="1540"/>
    <lineage>
        <taxon>Bacteria</taxon>
        <taxon>Bacillati</taxon>
        <taxon>Bacillota</taxon>
        <taxon>Clostridia</taxon>
        <taxon>Peptostreptococcales</taxon>
        <taxon>Peptostreptococcaceae</taxon>
        <taxon>Metaclostridioides</taxon>
    </lineage>
</organism>
<proteinExistence type="predicted"/>
<dbReference type="RefSeq" id="WP_234926278.1">
    <property type="nucleotide sequence ID" value="NZ_BAAACS010000012.1"/>
</dbReference>
<gene>
    <name evidence="1" type="ORF">J2Z43_001837</name>
</gene>
<comment type="caution">
    <text evidence="1">The sequence shown here is derived from an EMBL/GenBank/DDBJ whole genome shotgun (WGS) entry which is preliminary data.</text>
</comment>
<accession>A0ABS4EBY2</accession>
<name>A0ABS4EBY2_9FIRM</name>
<dbReference type="Proteomes" id="UP000767291">
    <property type="component" value="Unassembled WGS sequence"/>
</dbReference>
<protein>
    <submittedName>
        <fullName evidence="1">Uncharacterized protein</fullName>
    </submittedName>
</protein>
<evidence type="ECO:0000313" key="1">
    <source>
        <dbReference type="EMBL" id="MBP1855442.1"/>
    </source>
</evidence>
<reference evidence="1 2" key="1">
    <citation type="submission" date="2021-03" db="EMBL/GenBank/DDBJ databases">
        <title>Genomic Encyclopedia of Type Strains, Phase IV (KMG-IV): sequencing the most valuable type-strain genomes for metagenomic binning, comparative biology and taxonomic classification.</title>
        <authorList>
            <person name="Goeker M."/>
        </authorList>
    </citation>
    <scope>NUCLEOTIDE SEQUENCE [LARGE SCALE GENOMIC DNA]</scope>
    <source>
        <strain evidence="1 2">DSM 1289</strain>
    </source>
</reference>
<dbReference type="EMBL" id="JAGGJX010000003">
    <property type="protein sequence ID" value="MBP1855442.1"/>
    <property type="molecule type" value="Genomic_DNA"/>
</dbReference>
<sequence length="41" mass="4741">MANDLEKDCIEFTVELLKGHRELKLHLEELKRLCKVSCVGV</sequence>
<keyword evidence="2" id="KW-1185">Reference proteome</keyword>
<evidence type="ECO:0000313" key="2">
    <source>
        <dbReference type="Proteomes" id="UP000767291"/>
    </source>
</evidence>